<reference evidence="1 2" key="1">
    <citation type="submission" date="2021-06" db="EMBL/GenBank/DDBJ databases">
        <authorList>
            <person name="Sun Q."/>
            <person name="Li D."/>
        </authorList>
    </citation>
    <scope>NUCLEOTIDE SEQUENCE [LARGE SCALE GENOMIC DNA]</scope>
    <source>
        <strain evidence="1 2">MSJ-6</strain>
    </source>
</reference>
<gene>
    <name evidence="1" type="ORF">KQJ23_13330</name>
</gene>
<dbReference type="EMBL" id="JAHLQJ010000010">
    <property type="protein sequence ID" value="MBU5672813.1"/>
    <property type="molecule type" value="Genomic_DNA"/>
</dbReference>
<organism evidence="1 2">
    <name type="scientific">Paenibacillus brevis</name>
    <dbReference type="NCBI Taxonomy" id="2841508"/>
    <lineage>
        <taxon>Bacteria</taxon>
        <taxon>Bacillati</taxon>
        <taxon>Bacillota</taxon>
        <taxon>Bacilli</taxon>
        <taxon>Bacillales</taxon>
        <taxon>Paenibacillaceae</taxon>
        <taxon>Paenibacillus</taxon>
    </lineage>
</organism>
<name>A0ABS6FS15_9BACL</name>
<proteinExistence type="predicted"/>
<dbReference type="CDD" id="cd11532">
    <property type="entry name" value="NTP-PPase_COG4997"/>
    <property type="match status" value="1"/>
</dbReference>
<evidence type="ECO:0000313" key="2">
    <source>
        <dbReference type="Proteomes" id="UP000743001"/>
    </source>
</evidence>
<dbReference type="RefSeq" id="WP_216479376.1">
    <property type="nucleotide sequence ID" value="NZ_JAHLQJ010000010.1"/>
</dbReference>
<comment type="caution">
    <text evidence="1">The sequence shown here is derived from an EMBL/GenBank/DDBJ whole genome shotgun (WGS) entry which is preliminary data.</text>
</comment>
<keyword evidence="2" id="KW-1185">Reference proteome</keyword>
<dbReference type="InterPro" id="IPR038735">
    <property type="entry name" value="MSMEG_1276-like_NTP-PPase_dom"/>
</dbReference>
<dbReference type="Proteomes" id="UP000743001">
    <property type="component" value="Unassembled WGS sequence"/>
</dbReference>
<sequence length="103" mass="12112">MKIYNKVIRDEIPGIIEKSGKKYEIKELDDEQYLEGLKEKLAEELDEFQMAEEIEELADMIEVIYAIARLKDVSVEQLEELRRKKVETNGGFTKNLLLIKTYD</sequence>
<accession>A0ABS6FS15</accession>
<protein>
    <submittedName>
        <fullName evidence="1">Nucleoside triphosphate pyrophosphohydrolase</fullName>
    </submittedName>
</protein>
<evidence type="ECO:0000313" key="1">
    <source>
        <dbReference type="EMBL" id="MBU5672813.1"/>
    </source>
</evidence>